<evidence type="ECO:0000313" key="1">
    <source>
        <dbReference type="EMBL" id="AIC16208.1"/>
    </source>
</evidence>
<dbReference type="HOGENOM" id="CLU_2930324_0_0_2"/>
<proteinExistence type="predicted"/>
<dbReference type="Proteomes" id="UP000027093">
    <property type="component" value="Chromosome"/>
</dbReference>
<dbReference type="EMBL" id="CP007536">
    <property type="protein sequence ID" value="AIC16208.1"/>
    <property type="molecule type" value="Genomic_DNA"/>
</dbReference>
<sequence length="60" mass="7074">MQTNDDEERIKNELYNNLKALGLDVYSIKNLNLSLYELGDFYLRVMSLMDKHGDWYGKAN</sequence>
<dbReference type="KEGG" id="nvn:NVIE_019490"/>
<dbReference type="AlphaFoldDB" id="A0A060HL29"/>
<reference evidence="1 2" key="1">
    <citation type="journal article" date="2014" name="Int. J. Syst. Evol. Microbiol.">
        <title>Nitrososphaera viennensis gen. nov., sp. nov., an aerobic and mesophilic, ammonia-oxidizing archaeon from soil and a member of the archaeal phylum Thaumarchaeota.</title>
        <authorList>
            <person name="Stieglmeier M."/>
            <person name="Klingl A."/>
            <person name="Alves R.J."/>
            <person name="Rittmann S.K."/>
            <person name="Melcher M."/>
            <person name="Leisch N."/>
            <person name="Schleper C."/>
        </authorList>
    </citation>
    <scope>NUCLEOTIDE SEQUENCE [LARGE SCALE GENOMIC DNA]</scope>
    <source>
        <strain evidence="1">EN76</strain>
    </source>
</reference>
<organism evidence="1 2">
    <name type="scientific">Nitrososphaera viennensis EN76</name>
    <dbReference type="NCBI Taxonomy" id="926571"/>
    <lineage>
        <taxon>Archaea</taxon>
        <taxon>Nitrososphaerota</taxon>
        <taxon>Nitrososphaeria</taxon>
        <taxon>Nitrososphaerales</taxon>
        <taxon>Nitrososphaeraceae</taxon>
        <taxon>Nitrososphaera</taxon>
    </lineage>
</organism>
<accession>A0A060HL29</accession>
<protein>
    <submittedName>
        <fullName evidence="1">Uncharacterized protein</fullName>
    </submittedName>
</protein>
<name>A0A060HL29_9ARCH</name>
<keyword evidence="2" id="KW-1185">Reference proteome</keyword>
<evidence type="ECO:0000313" key="2">
    <source>
        <dbReference type="Proteomes" id="UP000027093"/>
    </source>
</evidence>
<gene>
    <name evidence="1" type="ORF">NVIE_019490</name>
</gene>